<feature type="chain" id="PRO_5046267579" evidence="3">
    <location>
        <begin position="21"/>
        <end position="423"/>
    </location>
</feature>
<name>A0ABS1X0N4_9GAMM</name>
<dbReference type="Gene3D" id="1.50.10.100">
    <property type="entry name" value="Chondroitin AC/alginate lyase"/>
    <property type="match status" value="1"/>
</dbReference>
<organism evidence="5 6">
    <name type="scientific">Steroidobacter gossypii</name>
    <dbReference type="NCBI Taxonomy" id="2805490"/>
    <lineage>
        <taxon>Bacteria</taxon>
        <taxon>Pseudomonadati</taxon>
        <taxon>Pseudomonadota</taxon>
        <taxon>Gammaproteobacteria</taxon>
        <taxon>Steroidobacterales</taxon>
        <taxon>Steroidobacteraceae</taxon>
        <taxon>Steroidobacter</taxon>
    </lineage>
</organism>
<dbReference type="InterPro" id="IPR008397">
    <property type="entry name" value="Alginate_lyase_dom"/>
</dbReference>
<dbReference type="RefSeq" id="WP_203168883.1">
    <property type="nucleotide sequence ID" value="NZ_JAEVLS010000004.1"/>
</dbReference>
<dbReference type="Pfam" id="PF05426">
    <property type="entry name" value="Alginate_lyase"/>
    <property type="match status" value="1"/>
</dbReference>
<evidence type="ECO:0000259" key="4">
    <source>
        <dbReference type="Pfam" id="PF05426"/>
    </source>
</evidence>
<keyword evidence="6" id="KW-1185">Reference proteome</keyword>
<evidence type="ECO:0000256" key="2">
    <source>
        <dbReference type="ARBA" id="ARBA00023239"/>
    </source>
</evidence>
<reference evidence="5 6" key="1">
    <citation type="journal article" date="2021" name="Int. J. Syst. Evol. Microbiol.">
        <title>Steroidobacter gossypii sp. nov., isolated from soil of cotton cropping field.</title>
        <authorList>
            <person name="Huang R."/>
            <person name="Yang S."/>
            <person name="Zhen C."/>
            <person name="Liu W."/>
        </authorList>
    </citation>
    <scope>NUCLEOTIDE SEQUENCE [LARGE SCALE GENOMIC DNA]</scope>
    <source>
        <strain evidence="5 6">S1-65</strain>
    </source>
</reference>
<keyword evidence="1 3" id="KW-0732">Signal</keyword>
<dbReference type="EMBL" id="JAEVLS010000004">
    <property type="protein sequence ID" value="MBM0106768.1"/>
    <property type="molecule type" value="Genomic_DNA"/>
</dbReference>
<dbReference type="GO" id="GO:0016829">
    <property type="term" value="F:lyase activity"/>
    <property type="evidence" value="ECO:0007669"/>
    <property type="project" value="UniProtKB-KW"/>
</dbReference>
<dbReference type="Proteomes" id="UP000661077">
    <property type="component" value="Unassembled WGS sequence"/>
</dbReference>
<gene>
    <name evidence="5" type="ORF">JM946_18705</name>
</gene>
<evidence type="ECO:0000256" key="3">
    <source>
        <dbReference type="SAM" id="SignalP"/>
    </source>
</evidence>
<dbReference type="SUPFAM" id="SSF48230">
    <property type="entry name" value="Chondroitin AC/alginate lyase"/>
    <property type="match status" value="1"/>
</dbReference>
<proteinExistence type="predicted"/>
<evidence type="ECO:0000313" key="6">
    <source>
        <dbReference type="Proteomes" id="UP000661077"/>
    </source>
</evidence>
<evidence type="ECO:0000256" key="1">
    <source>
        <dbReference type="ARBA" id="ARBA00022729"/>
    </source>
</evidence>
<comment type="caution">
    <text evidence="5">The sequence shown here is derived from an EMBL/GenBank/DDBJ whole genome shotgun (WGS) entry which is preliminary data.</text>
</comment>
<evidence type="ECO:0000313" key="5">
    <source>
        <dbReference type="EMBL" id="MBM0106768.1"/>
    </source>
</evidence>
<feature type="domain" description="Alginate lyase" evidence="4">
    <location>
        <begin position="89"/>
        <end position="368"/>
    </location>
</feature>
<sequence length="423" mass="47397">MNLAKILFLASLLSPAAAMPQEAPPPAAPLCNASQGYSAAFDSRRTFLWRPDWLATTKARGAKDPALAAAWQDVMARADDALDGPTYSVVNKTRVPPSGDKHDYMSMGPYWWPDPKQPNGEPYVRRDGVVNPERDSSAFDTTALDRMSAAVEALSLAYYLSDDVRYARKAAELLRVWFVAPATRMNPNASFSQGIPGRTEGRAEGVLDTFRLMRVVEGIGLIGPAKVLSGEEQGALEKWFGDYVTWMMTSPTGREERDAHNNHALWYDYQIVQYALFSRREAVAREVLGQVVQRRFATQIENDGRMPHELGRTRAFHYTVFALRAAAGLADLGRCLDIDLWRSTTRDGRGLKLGIDFLLPYVGREREFPYPDPKAGPNEEIFELFSRAAWAYGEREYRNAAAMLARHNPRSRIQLIIAPYATE</sequence>
<dbReference type="InterPro" id="IPR008929">
    <property type="entry name" value="Chondroitin_lyas"/>
</dbReference>
<feature type="signal peptide" evidence="3">
    <location>
        <begin position="1"/>
        <end position="20"/>
    </location>
</feature>
<keyword evidence="2 5" id="KW-0456">Lyase</keyword>
<protein>
    <submittedName>
        <fullName evidence="5">Alginate lyase family protein</fullName>
    </submittedName>
</protein>
<accession>A0ABS1X0N4</accession>